<gene>
    <name evidence="2" type="ORF">UFOPK2658_00046</name>
    <name evidence="3" type="ORF">UFOPK2880_00027</name>
    <name evidence="4" type="ORF">UFOPK3004_00016</name>
    <name evidence="5" type="ORF">UFOPK3304_00230</name>
    <name evidence="6" type="ORF">UFOPK3494_00002</name>
    <name evidence="7" type="ORF">UFOPK4134_00063</name>
</gene>
<evidence type="ECO:0000313" key="5">
    <source>
        <dbReference type="EMBL" id="CAB4857006.1"/>
    </source>
</evidence>
<dbReference type="EMBL" id="CAEZYH010000001">
    <property type="protein sequence ID" value="CAB4705135.1"/>
    <property type="molecule type" value="Genomic_DNA"/>
</dbReference>
<proteinExistence type="predicted"/>
<dbReference type="EMBL" id="CAFBPS010000002">
    <property type="protein sequence ID" value="CAB5017349.1"/>
    <property type="molecule type" value="Genomic_DNA"/>
</dbReference>
<dbReference type="EMBL" id="CAFBLJ010000007">
    <property type="protein sequence ID" value="CAB4857006.1"/>
    <property type="molecule type" value="Genomic_DNA"/>
</dbReference>
<sequence length="231" mass="24628">MRLNGGSSVLTGLGISVLLLTACGSASQTTTVVRDVDSIQVMTPEEVTAMRSTLVPINEDSSSNTSNGNSSAPADPSTDTGSAETIPLNKDNRPPELKLFDAFSQFSGCLKDSGESIRGDLQDPNNPAYKDPAYLEIIQKCAARSDIVNILNEVSTTRANLKPDEIKTRNEGFVLLSDCLKKKGWKIETAIDSSGLINPTTFQSADGDLNQRDLDQCLTETGINDAIENGA</sequence>
<accession>A0A6J7CG67</accession>
<dbReference type="PROSITE" id="PS51257">
    <property type="entry name" value="PROKAR_LIPOPROTEIN"/>
    <property type="match status" value="1"/>
</dbReference>
<dbReference type="AlphaFoldDB" id="A0A6J7CG67"/>
<evidence type="ECO:0000313" key="6">
    <source>
        <dbReference type="EMBL" id="CAB4887121.1"/>
    </source>
</evidence>
<evidence type="ECO:0000313" key="4">
    <source>
        <dbReference type="EMBL" id="CAB4791223.1"/>
    </source>
</evidence>
<protein>
    <submittedName>
        <fullName evidence="5">Unannotated protein</fullName>
    </submittedName>
</protein>
<reference evidence="5" key="1">
    <citation type="submission" date="2020-05" db="EMBL/GenBank/DDBJ databases">
        <authorList>
            <person name="Chiriac C."/>
            <person name="Salcher M."/>
            <person name="Ghai R."/>
            <person name="Kavagutti S V."/>
        </authorList>
    </citation>
    <scope>NUCLEOTIDE SEQUENCE</scope>
</reference>
<evidence type="ECO:0000256" key="1">
    <source>
        <dbReference type="SAM" id="MobiDB-lite"/>
    </source>
</evidence>
<organism evidence="5">
    <name type="scientific">freshwater metagenome</name>
    <dbReference type="NCBI Taxonomy" id="449393"/>
    <lineage>
        <taxon>unclassified sequences</taxon>
        <taxon>metagenomes</taxon>
        <taxon>ecological metagenomes</taxon>
    </lineage>
</organism>
<dbReference type="EMBL" id="CAFBMF010000001">
    <property type="protein sequence ID" value="CAB4887121.1"/>
    <property type="molecule type" value="Genomic_DNA"/>
</dbReference>
<evidence type="ECO:0000313" key="2">
    <source>
        <dbReference type="EMBL" id="CAB4705135.1"/>
    </source>
</evidence>
<dbReference type="EMBL" id="CAEZZP010000001">
    <property type="protein sequence ID" value="CAB4759758.1"/>
    <property type="molecule type" value="Genomic_DNA"/>
</dbReference>
<evidence type="ECO:0000313" key="7">
    <source>
        <dbReference type="EMBL" id="CAB5017349.1"/>
    </source>
</evidence>
<feature type="compositionally biased region" description="Low complexity" evidence="1">
    <location>
        <begin position="61"/>
        <end position="71"/>
    </location>
</feature>
<feature type="region of interest" description="Disordered" evidence="1">
    <location>
        <begin position="57"/>
        <end position="94"/>
    </location>
</feature>
<name>A0A6J7CG67_9ZZZZ</name>
<dbReference type="EMBL" id="CAFAAL010000001">
    <property type="protein sequence ID" value="CAB4791223.1"/>
    <property type="molecule type" value="Genomic_DNA"/>
</dbReference>
<evidence type="ECO:0000313" key="3">
    <source>
        <dbReference type="EMBL" id="CAB4759758.1"/>
    </source>
</evidence>